<comment type="caution">
    <text evidence="1">The sequence shown here is derived from an EMBL/GenBank/DDBJ whole genome shotgun (WGS) entry which is preliminary data.</text>
</comment>
<keyword evidence="2" id="KW-1185">Reference proteome</keyword>
<accession>A0A8T2TKI3</accession>
<dbReference type="Proteomes" id="UP000825935">
    <property type="component" value="Chromosome 12"/>
</dbReference>
<reference evidence="1" key="1">
    <citation type="submission" date="2021-08" db="EMBL/GenBank/DDBJ databases">
        <title>WGS assembly of Ceratopteris richardii.</title>
        <authorList>
            <person name="Marchant D.B."/>
            <person name="Chen G."/>
            <person name="Jenkins J."/>
            <person name="Shu S."/>
            <person name="Leebens-Mack J."/>
            <person name="Grimwood J."/>
            <person name="Schmutz J."/>
            <person name="Soltis P."/>
            <person name="Soltis D."/>
            <person name="Chen Z.-H."/>
        </authorList>
    </citation>
    <scope>NUCLEOTIDE SEQUENCE</scope>
    <source>
        <strain evidence="1">Whitten #5841</strain>
        <tissue evidence="1">Leaf</tissue>
    </source>
</reference>
<name>A0A8T2TKI3_CERRI</name>
<dbReference type="Gene3D" id="1.25.40.10">
    <property type="entry name" value="Tetratricopeptide repeat domain"/>
    <property type="match status" value="1"/>
</dbReference>
<organism evidence="1 2">
    <name type="scientific">Ceratopteris richardii</name>
    <name type="common">Triangle waterfern</name>
    <dbReference type="NCBI Taxonomy" id="49495"/>
    <lineage>
        <taxon>Eukaryota</taxon>
        <taxon>Viridiplantae</taxon>
        <taxon>Streptophyta</taxon>
        <taxon>Embryophyta</taxon>
        <taxon>Tracheophyta</taxon>
        <taxon>Polypodiopsida</taxon>
        <taxon>Polypodiidae</taxon>
        <taxon>Polypodiales</taxon>
        <taxon>Pteridineae</taxon>
        <taxon>Pteridaceae</taxon>
        <taxon>Parkerioideae</taxon>
        <taxon>Ceratopteris</taxon>
    </lineage>
</organism>
<evidence type="ECO:0008006" key="3">
    <source>
        <dbReference type="Google" id="ProtNLM"/>
    </source>
</evidence>
<proteinExistence type="predicted"/>
<dbReference type="OrthoDB" id="508390at2759"/>
<sequence>MLSANWMSASHPHSFPPLPMRECGLHLQCHTHIRASAQLTSRMPLPKLTSCVLPLCLALLLARDCAPSLALADQQRSITSADGGTTVSFTSRVEQAISLLDKGRQAQAEGDFSQALLQYTQVIKEDGDLALSEYARVGRAIALYEVGDREEAFIELEDVSVSLKGYPEVHAALAAVLYTDKHSLLSAEKQFTIATLLDPHYTDLSYVKDTKHWPPSLVNSLAKFIDLQ</sequence>
<dbReference type="OMA" id="PIPHLLM"/>
<evidence type="ECO:0000313" key="2">
    <source>
        <dbReference type="Proteomes" id="UP000825935"/>
    </source>
</evidence>
<gene>
    <name evidence="1" type="ORF">KP509_12G034800</name>
</gene>
<dbReference type="SUPFAM" id="SSF48452">
    <property type="entry name" value="TPR-like"/>
    <property type="match status" value="1"/>
</dbReference>
<evidence type="ECO:0000313" key="1">
    <source>
        <dbReference type="EMBL" id="KAH7422998.1"/>
    </source>
</evidence>
<dbReference type="InterPro" id="IPR011990">
    <property type="entry name" value="TPR-like_helical_dom_sf"/>
</dbReference>
<dbReference type="EMBL" id="CM035417">
    <property type="protein sequence ID" value="KAH7422998.1"/>
    <property type="molecule type" value="Genomic_DNA"/>
</dbReference>
<dbReference type="AlphaFoldDB" id="A0A8T2TKI3"/>
<dbReference type="PANTHER" id="PTHR37910:SF2">
    <property type="entry name" value="EXPRESSED PROTEIN"/>
    <property type="match status" value="1"/>
</dbReference>
<dbReference type="PANTHER" id="PTHR37910">
    <property type="entry name" value="EXPRESSED PROTEIN"/>
    <property type="match status" value="1"/>
</dbReference>
<protein>
    <recommendedName>
        <fullName evidence="3">Tetratricopeptide repeat protein</fullName>
    </recommendedName>
</protein>